<reference evidence="1" key="1">
    <citation type="submission" date="2015-10" db="EMBL/GenBank/DDBJ databases">
        <title>Description of Candidatus Tenderia electrophaga gen. nov, sp. nov., an Uncultivated Electroautotroph from a Biocathode Enrichment.</title>
        <authorList>
            <person name="Eddie B.J."/>
            <person name="Malanoski A.P."/>
            <person name="Wang Z."/>
            <person name="Hall R.J."/>
            <person name="Oh S.D."/>
            <person name="Heiner C."/>
            <person name="Lin B."/>
            <person name="Strycharz-Glaven S.M."/>
        </authorList>
    </citation>
    <scope>NUCLEOTIDE SEQUENCE [LARGE SCALE GENOMIC DNA]</scope>
    <source>
        <strain evidence="1">NRL1</strain>
        <plasmid evidence="1">unnamed</plasmid>
    </source>
</reference>
<evidence type="ECO:0000313" key="1">
    <source>
        <dbReference type="EMBL" id="ALP54920.1"/>
    </source>
</evidence>
<evidence type="ECO:0000313" key="2">
    <source>
        <dbReference type="Proteomes" id="UP000055136"/>
    </source>
</evidence>
<keyword evidence="1" id="KW-0614">Plasmid</keyword>
<gene>
    <name evidence="1" type="ORF">Tel_16825</name>
</gene>
<geneLocation type="plasmid" evidence="1 2">
    <name>unnamed</name>
</geneLocation>
<accession>A0A0S2TII6</accession>
<name>A0A0S2TII6_9GAMM</name>
<keyword evidence="2" id="KW-1185">Reference proteome</keyword>
<dbReference type="Proteomes" id="UP000055136">
    <property type="component" value="Plasmid unnamed"/>
</dbReference>
<organism evidence="1 2">
    <name type="scientific">Candidatus Tenderia electrophaga</name>
    <dbReference type="NCBI Taxonomy" id="1748243"/>
    <lineage>
        <taxon>Bacteria</taxon>
        <taxon>Pseudomonadati</taxon>
        <taxon>Pseudomonadota</taxon>
        <taxon>Gammaproteobacteria</taxon>
        <taxon>Candidatus Tenderiales</taxon>
        <taxon>Candidatus Tenderiaceae</taxon>
        <taxon>Candidatus Tenderia</taxon>
    </lineage>
</organism>
<sequence length="302" mass="34180">MAPSNSVSKLGKLQPLAKDQILIFRRRAEEGGGQAITVRASADFLGRLAHLADLARENGLAYVTAELAATEHAWSIGSVYMPGTSGQSRVQLCVSPHELWLLCVVRNDWTTHRFETKPFMLNDICPIELMPRNPARLPGRIGRTWLRPYADRCRALMQARAIYDALYSAAIDMERSMPNERLALFDHLWFSRNDARSLASVRQAWRRVDADLERWEQELEAEMASLCQDVLGVTVGDIIVVEQRGRPVRIAVEGMSTLASDKEVTFLLWGKRFRKDGLPGNETIISASLWRMIARIERRKGH</sequence>
<dbReference type="EMBL" id="CP013100">
    <property type="protein sequence ID" value="ALP54920.1"/>
    <property type="molecule type" value="Genomic_DNA"/>
</dbReference>
<dbReference type="KEGG" id="tee:Tel_16825"/>
<dbReference type="AlphaFoldDB" id="A0A0S2TII6"/>
<proteinExistence type="predicted"/>
<protein>
    <submittedName>
        <fullName evidence="1">Uncharacterized protein</fullName>
    </submittedName>
</protein>